<dbReference type="Proteomes" id="UP000229504">
    <property type="component" value="Unassembled WGS sequence"/>
</dbReference>
<sequence length="497" mass="57404">MDFQEKVQQVIIEQAEEKIREFHEYHNFLHLDLTRKGERLGLKLRKTIKTPESWNSNRLFDPFYVRRRAGNIARSITKKIISGTYQPNPAYQRKVPKKGGGFRVISEYEIPDTAISRLFYKGLLGKNRHRFSSFSYAYRNDRNVHFAIQDIDVDIKQYTRLFIAEFDFSDFFGSISHDYLRNQFSRNGFLVSETDQKVIDAFLTSYGKKGIPQGTSISLFLANMVCWELDKKLERLGVKFARYADDTVIWTPDYSKACESFTLIEEFSRETGIRINASKSAGISLLAPKGMPTELASKSHFDFLGYSLSTDYVSIKESAVSKIKSNISYILFKHLIQPLNTSNLKSVKIPSNSKDESLLAAICEVRRYLYGNLTIAQIQDYLNGKTKRISFKGLMSYYPLINNTEQLKALDGWLVSAIHRAVQKRSKLLIKHNFNRQYMFPFNVKKKDIVATYRTQVIKRKPLLEVPSLSLLYAALKLAIFNHGIEKVMSAKSLEYY</sequence>
<reference evidence="4" key="1">
    <citation type="submission" date="2017-06" db="EMBL/GenBank/DDBJ databases">
        <authorList>
            <person name="Rastogi G."/>
            <person name="Vaishampayan P."/>
            <person name="Seuylemezian A."/>
        </authorList>
    </citation>
    <scope>NUCLEOTIDE SEQUENCE [LARGE SCALE GENOMIC DNA]</scope>
    <source>
        <strain evidence="4">PI11</strain>
    </source>
</reference>
<dbReference type="InterPro" id="IPR051083">
    <property type="entry name" value="GrpII_Intron_Splice-Mob/Def"/>
</dbReference>
<dbReference type="PANTHER" id="PTHR34047:SF8">
    <property type="entry name" value="PROTEIN YKFC"/>
    <property type="match status" value="1"/>
</dbReference>
<dbReference type="InterPro" id="IPR000477">
    <property type="entry name" value="RT_dom"/>
</dbReference>
<dbReference type="PANTHER" id="PTHR34047">
    <property type="entry name" value="NUCLEAR INTRON MATURASE 1, MITOCHONDRIAL-RELATED"/>
    <property type="match status" value="1"/>
</dbReference>
<accession>A0A2G5FU86</accession>
<proteinExistence type="inferred from homology"/>
<dbReference type="AlphaFoldDB" id="A0A2G5FU86"/>
<organism evidence="3 4">
    <name type="scientific">Pseudomonas sediminis</name>
    <dbReference type="NCBI Taxonomy" id="1691904"/>
    <lineage>
        <taxon>Bacteria</taxon>
        <taxon>Pseudomonadati</taxon>
        <taxon>Pseudomonadota</taxon>
        <taxon>Gammaproteobacteria</taxon>
        <taxon>Pseudomonadales</taxon>
        <taxon>Pseudomonadaceae</taxon>
        <taxon>Pseudomonas</taxon>
    </lineage>
</organism>
<evidence type="ECO:0000313" key="4">
    <source>
        <dbReference type="Proteomes" id="UP000229504"/>
    </source>
</evidence>
<dbReference type="InterPro" id="IPR043502">
    <property type="entry name" value="DNA/RNA_pol_sf"/>
</dbReference>
<dbReference type="SUPFAM" id="SSF56672">
    <property type="entry name" value="DNA/RNA polymerases"/>
    <property type="match status" value="1"/>
</dbReference>
<dbReference type="EMBL" id="NIQU01000001">
    <property type="protein sequence ID" value="PIA71557.1"/>
    <property type="molecule type" value="Genomic_DNA"/>
</dbReference>
<dbReference type="PROSITE" id="PS50878">
    <property type="entry name" value="RT_POL"/>
    <property type="match status" value="1"/>
</dbReference>
<evidence type="ECO:0000256" key="1">
    <source>
        <dbReference type="ARBA" id="ARBA00034120"/>
    </source>
</evidence>
<dbReference type="Pfam" id="PF00078">
    <property type="entry name" value="RVT_1"/>
    <property type="match status" value="1"/>
</dbReference>
<gene>
    <name evidence="3" type="ORF">CDO35_00775</name>
</gene>
<dbReference type="RefSeq" id="WP_099522135.1">
    <property type="nucleotide sequence ID" value="NZ_NIQU01000001.1"/>
</dbReference>
<comment type="similarity">
    <text evidence="1">Belongs to the bacterial reverse transcriptase family.</text>
</comment>
<protein>
    <submittedName>
        <fullName evidence="3">RNA-dependent DNA polymerase</fullName>
    </submittedName>
</protein>
<comment type="caution">
    <text evidence="3">The sequence shown here is derived from an EMBL/GenBank/DDBJ whole genome shotgun (WGS) entry which is preliminary data.</text>
</comment>
<evidence type="ECO:0000259" key="2">
    <source>
        <dbReference type="PROSITE" id="PS50878"/>
    </source>
</evidence>
<evidence type="ECO:0000313" key="3">
    <source>
        <dbReference type="EMBL" id="PIA71557.1"/>
    </source>
</evidence>
<name>A0A2G5FU86_9PSED</name>
<feature type="domain" description="Reverse transcriptase" evidence="2">
    <location>
        <begin position="76"/>
        <end position="308"/>
    </location>
</feature>